<dbReference type="PROSITE" id="PS51296">
    <property type="entry name" value="RIESKE"/>
    <property type="match status" value="1"/>
</dbReference>
<dbReference type="Gene3D" id="3.90.380.10">
    <property type="entry name" value="Naphthalene 1,2-dioxygenase Alpha Subunit, Chain A, domain 1"/>
    <property type="match status" value="1"/>
</dbReference>
<keyword evidence="1" id="KW-0001">2Fe-2S</keyword>
<evidence type="ECO:0000256" key="5">
    <source>
        <dbReference type="ARBA" id="ARBA00023014"/>
    </source>
</evidence>
<dbReference type="GO" id="GO:0051213">
    <property type="term" value="F:dioxygenase activity"/>
    <property type="evidence" value="ECO:0007669"/>
    <property type="project" value="UniProtKB-KW"/>
</dbReference>
<gene>
    <name evidence="7" type="ORF">EJC49_08380</name>
</gene>
<keyword evidence="7" id="KW-0223">Dioxygenase</keyword>
<dbReference type="InterPro" id="IPR050584">
    <property type="entry name" value="Cholesterol_7-desaturase"/>
</dbReference>
<proteinExistence type="predicted"/>
<protein>
    <submittedName>
        <fullName evidence="7">Aromatic ring-hydroxylating dioxygenase subunit alpha</fullName>
    </submittedName>
</protein>
<dbReference type="EMBL" id="RWKW01000030">
    <property type="protein sequence ID" value="RST86922.1"/>
    <property type="molecule type" value="Genomic_DNA"/>
</dbReference>
<evidence type="ECO:0000313" key="8">
    <source>
        <dbReference type="Proteomes" id="UP000278398"/>
    </source>
</evidence>
<sequence>MQPSAFIRNTWYVAGRSEDFGRDLKPMTLLGEAMVFFRRLDGSVAVLEDACPHRKLPLSKGALKGDTVVCGYHGLTFDGSGRCVAAPTQEHMIPKRARVASWPVIERYGFVWVWPGEPTLADPSALIDIPHFDDPSWGRTARGALPIACNYLWITDNLLDPSHVAWVHVTSFAGAGSDTLPLEMTEDDDGVVVYRWIHDKPAPPYYAPFLAFADNCDRKQHYEMRLPAIALNMSVYAPGGSGASGNDIPEGSFVNVSYNFITPVDEDNSLYFWFQHRNQRADDTAMSERMFAGATMAFNEDKDVLESVHRGMKNPRSPSINLGLDAGALRFRRKVERRIAAEASQEAASEASVMAG</sequence>
<dbReference type="GO" id="GO:0051537">
    <property type="term" value="F:2 iron, 2 sulfur cluster binding"/>
    <property type="evidence" value="ECO:0007669"/>
    <property type="project" value="UniProtKB-KW"/>
</dbReference>
<evidence type="ECO:0000313" key="7">
    <source>
        <dbReference type="EMBL" id="RST86922.1"/>
    </source>
</evidence>
<dbReference type="Pfam" id="PF19112">
    <property type="entry name" value="VanA_C"/>
    <property type="match status" value="1"/>
</dbReference>
<dbReference type="PANTHER" id="PTHR21266:SF60">
    <property type="entry name" value="3-KETOSTEROID-9-ALPHA-MONOOXYGENASE, OXYGENASE COMPONENT"/>
    <property type="match status" value="1"/>
</dbReference>
<dbReference type="SUPFAM" id="SSF55961">
    <property type="entry name" value="Bet v1-like"/>
    <property type="match status" value="1"/>
</dbReference>
<dbReference type="Pfam" id="PF00355">
    <property type="entry name" value="Rieske"/>
    <property type="match status" value="1"/>
</dbReference>
<keyword evidence="4" id="KW-0408">Iron</keyword>
<evidence type="ECO:0000256" key="4">
    <source>
        <dbReference type="ARBA" id="ARBA00023004"/>
    </source>
</evidence>
<evidence type="ECO:0000256" key="2">
    <source>
        <dbReference type="ARBA" id="ARBA00022723"/>
    </source>
</evidence>
<comment type="caution">
    <text evidence="7">The sequence shown here is derived from an EMBL/GenBank/DDBJ whole genome shotgun (WGS) entry which is preliminary data.</text>
</comment>
<reference evidence="7 8" key="1">
    <citation type="submission" date="2018-12" db="EMBL/GenBank/DDBJ databases">
        <title>Mesorhizobium carbonis sp. nov., isolated from coal mine water.</title>
        <authorList>
            <person name="Xin W."/>
            <person name="Xu Z."/>
            <person name="Xiang F."/>
            <person name="Zhang J."/>
            <person name="Xi L."/>
            <person name="Liu J."/>
        </authorList>
    </citation>
    <scope>NUCLEOTIDE SEQUENCE [LARGE SCALE GENOMIC DNA]</scope>
    <source>
        <strain evidence="7 8">B2.3</strain>
    </source>
</reference>
<keyword evidence="5" id="KW-0411">Iron-sulfur</keyword>
<dbReference type="SUPFAM" id="SSF50022">
    <property type="entry name" value="ISP domain"/>
    <property type="match status" value="1"/>
</dbReference>
<dbReference type="GO" id="GO:0046872">
    <property type="term" value="F:metal ion binding"/>
    <property type="evidence" value="ECO:0007669"/>
    <property type="project" value="UniProtKB-KW"/>
</dbReference>
<dbReference type="AlphaFoldDB" id="A0A3R9YTR5"/>
<accession>A0A3R9YTR5</accession>
<dbReference type="InterPro" id="IPR036922">
    <property type="entry name" value="Rieske_2Fe-2S_sf"/>
</dbReference>
<dbReference type="PANTHER" id="PTHR21266">
    <property type="entry name" value="IRON-SULFUR DOMAIN CONTAINING PROTEIN"/>
    <property type="match status" value="1"/>
</dbReference>
<keyword evidence="8" id="KW-1185">Reference proteome</keyword>
<dbReference type="Gene3D" id="2.102.10.10">
    <property type="entry name" value="Rieske [2Fe-2S] iron-sulphur domain"/>
    <property type="match status" value="1"/>
</dbReference>
<dbReference type="InterPro" id="IPR044043">
    <property type="entry name" value="VanA_C_cat"/>
</dbReference>
<feature type="domain" description="Rieske" evidence="6">
    <location>
        <begin position="11"/>
        <end position="113"/>
    </location>
</feature>
<evidence type="ECO:0000256" key="3">
    <source>
        <dbReference type="ARBA" id="ARBA00023002"/>
    </source>
</evidence>
<dbReference type="OrthoDB" id="9800776at2"/>
<name>A0A3R9YTR5_9HYPH</name>
<dbReference type="CDD" id="cd08878">
    <property type="entry name" value="RHO_alpha_C_DMO-like"/>
    <property type="match status" value="1"/>
</dbReference>
<evidence type="ECO:0000259" key="6">
    <source>
        <dbReference type="PROSITE" id="PS51296"/>
    </source>
</evidence>
<keyword evidence="3" id="KW-0560">Oxidoreductase</keyword>
<organism evidence="7 8">
    <name type="scientific">Aquibium carbonis</name>
    <dbReference type="NCBI Taxonomy" id="2495581"/>
    <lineage>
        <taxon>Bacteria</taxon>
        <taxon>Pseudomonadati</taxon>
        <taxon>Pseudomonadota</taxon>
        <taxon>Alphaproteobacteria</taxon>
        <taxon>Hyphomicrobiales</taxon>
        <taxon>Phyllobacteriaceae</taxon>
        <taxon>Aquibium</taxon>
    </lineage>
</organism>
<dbReference type="RefSeq" id="WP_126699192.1">
    <property type="nucleotide sequence ID" value="NZ_RWKW01000030.1"/>
</dbReference>
<dbReference type="InterPro" id="IPR017941">
    <property type="entry name" value="Rieske_2Fe-2S"/>
</dbReference>
<dbReference type="Proteomes" id="UP000278398">
    <property type="component" value="Unassembled WGS sequence"/>
</dbReference>
<keyword evidence="2" id="KW-0479">Metal-binding</keyword>
<evidence type="ECO:0000256" key="1">
    <source>
        <dbReference type="ARBA" id="ARBA00022714"/>
    </source>
</evidence>